<feature type="domain" description="Formyl transferase C-terminal" evidence="2">
    <location>
        <begin position="193"/>
        <end position="273"/>
    </location>
</feature>
<gene>
    <name evidence="3" type="ORF">O9H85_18805</name>
</gene>
<proteinExistence type="predicted"/>
<dbReference type="Pfam" id="PF00551">
    <property type="entry name" value="Formyl_trans_N"/>
    <property type="match status" value="1"/>
</dbReference>
<evidence type="ECO:0000259" key="2">
    <source>
        <dbReference type="Pfam" id="PF02911"/>
    </source>
</evidence>
<dbReference type="PANTHER" id="PTHR11138">
    <property type="entry name" value="METHIONYL-TRNA FORMYLTRANSFERASE"/>
    <property type="match status" value="1"/>
</dbReference>
<dbReference type="Pfam" id="PF02911">
    <property type="entry name" value="Formyl_trans_C"/>
    <property type="match status" value="1"/>
</dbReference>
<reference evidence="3 4" key="1">
    <citation type="submission" date="2022-12" db="EMBL/GenBank/DDBJ databases">
        <title>Draft genome sequence of Paenibacillus sp. dW9.</title>
        <authorList>
            <person name="Choi E.-W."/>
            <person name="Kim D.-U."/>
        </authorList>
    </citation>
    <scope>NUCLEOTIDE SEQUENCE [LARGE SCALE GENOMIC DNA]</scope>
    <source>
        <strain evidence="4">dW9</strain>
    </source>
</reference>
<keyword evidence="4" id="KW-1185">Reference proteome</keyword>
<dbReference type="Gene3D" id="3.40.50.12230">
    <property type="match status" value="1"/>
</dbReference>
<dbReference type="InterPro" id="IPR036477">
    <property type="entry name" value="Formyl_transf_N_sf"/>
</dbReference>
<dbReference type="SUPFAM" id="SSF50486">
    <property type="entry name" value="FMT C-terminal domain-like"/>
    <property type="match status" value="1"/>
</dbReference>
<dbReference type="PANTHER" id="PTHR11138:SF5">
    <property type="entry name" value="METHIONYL-TRNA FORMYLTRANSFERASE, MITOCHONDRIAL"/>
    <property type="match status" value="1"/>
</dbReference>
<dbReference type="InterPro" id="IPR001555">
    <property type="entry name" value="GART_AS"/>
</dbReference>
<name>A0ABT4QC24_9BACL</name>
<feature type="domain" description="Formyl transferase N-terminal" evidence="1">
    <location>
        <begin position="88"/>
        <end position="152"/>
    </location>
</feature>
<accession>A0ABT4QC24</accession>
<dbReference type="InterPro" id="IPR011034">
    <property type="entry name" value="Formyl_transferase-like_C_sf"/>
</dbReference>
<dbReference type="RefSeq" id="WP_269882962.1">
    <property type="nucleotide sequence ID" value="NZ_JAQAGZ010000012.1"/>
</dbReference>
<organism evidence="3 4">
    <name type="scientific">Paenibacillus gyeongsangnamensis</name>
    <dbReference type="NCBI Taxonomy" id="3388067"/>
    <lineage>
        <taxon>Bacteria</taxon>
        <taxon>Bacillati</taxon>
        <taxon>Bacillota</taxon>
        <taxon>Bacilli</taxon>
        <taxon>Bacillales</taxon>
        <taxon>Paenibacillaceae</taxon>
        <taxon>Paenibacillus</taxon>
    </lineage>
</organism>
<dbReference type="PROSITE" id="PS00373">
    <property type="entry name" value="GART"/>
    <property type="match status" value="1"/>
</dbReference>
<dbReference type="EMBL" id="JAQAGZ010000012">
    <property type="protein sequence ID" value="MCZ8514434.1"/>
    <property type="molecule type" value="Genomic_DNA"/>
</dbReference>
<dbReference type="InterPro" id="IPR005793">
    <property type="entry name" value="Formyl_trans_C"/>
</dbReference>
<protein>
    <submittedName>
        <fullName evidence="3">Formyltransferase family protein</fullName>
    </submittedName>
</protein>
<evidence type="ECO:0000259" key="1">
    <source>
        <dbReference type="Pfam" id="PF00551"/>
    </source>
</evidence>
<dbReference type="Proteomes" id="UP001527882">
    <property type="component" value="Unassembled WGS sequence"/>
</dbReference>
<dbReference type="SUPFAM" id="SSF53328">
    <property type="entry name" value="Formyltransferase"/>
    <property type="match status" value="1"/>
</dbReference>
<evidence type="ECO:0000313" key="4">
    <source>
        <dbReference type="Proteomes" id="UP001527882"/>
    </source>
</evidence>
<sequence>MPLTLFVMNQKGLTVLKVLQFHFGNSFICQVIGSRDPAVQNDYYDEIHSYCRECELPFIDRLEFGNRQPISDTAIAVGWRWLIRGYPSLIVFHDSLLPRYRGFAPLVSCLINKEPQIGVTVLLASEEYDKGPLLAQEAIDVQYPVKIAEMINKISGLYGELALRIGRMIISGEALQGVPQDESAASYSLWRDEEDYWIDWNQSAGTIRRFVDSVGYPYQGAAATIGGKKVAVLDCEVVSDVRIENRTPGKIIFLHEGIPTVVCGEGLLKLREVVDYETRESRLLIRRLRNRFK</sequence>
<dbReference type="InterPro" id="IPR002376">
    <property type="entry name" value="Formyl_transf_N"/>
</dbReference>
<evidence type="ECO:0000313" key="3">
    <source>
        <dbReference type="EMBL" id="MCZ8514434.1"/>
    </source>
</evidence>
<comment type="caution">
    <text evidence="3">The sequence shown here is derived from an EMBL/GenBank/DDBJ whole genome shotgun (WGS) entry which is preliminary data.</text>
</comment>